<feature type="domain" description="Glutamine amidotransferase type-2" evidence="7">
    <location>
        <begin position="2"/>
        <end position="208"/>
    </location>
</feature>
<dbReference type="RefSeq" id="WP_340236573.1">
    <property type="nucleotide sequence ID" value="NZ_JBBEWC010000006.1"/>
</dbReference>
<dbReference type="InterPro" id="IPR006426">
    <property type="entry name" value="Asn_synth_AEB"/>
</dbReference>
<comment type="similarity">
    <text evidence="2">Belongs to the asparagine synthetase family.</text>
</comment>
<evidence type="ECO:0000256" key="4">
    <source>
        <dbReference type="ARBA" id="ARBA00022741"/>
    </source>
</evidence>
<protein>
    <recommendedName>
        <fullName evidence="3">asparagine synthase (glutamine-hydrolyzing)</fullName>
        <ecNumber evidence="3">6.3.5.4</ecNumber>
    </recommendedName>
</protein>
<dbReference type="PANTHER" id="PTHR43284">
    <property type="entry name" value="ASPARAGINE SYNTHETASE (GLUTAMINE-HYDROLYZING)"/>
    <property type="match status" value="1"/>
</dbReference>
<evidence type="ECO:0000256" key="3">
    <source>
        <dbReference type="ARBA" id="ARBA00012737"/>
    </source>
</evidence>
<sequence>MSAIFGIINKNKVLVKLTDINTMSQKLMHHAIDGKDIYSAENVMLGYHHLMTHATQEEEKMPFVYEEYIVIADARIDNRVNLSVLLNIRKKQEDISNALLLIESFKKWGENCVEHLEGEFSFMIYHKSTGSFFAASDHIGHRSFFYHDSPERFIFASEIKAVLAVKSSPHYFNDDFIVKCFVRNYNGYTYIKDIHALKGGHSLVYNPHKGLRQQKYWTAQIPGKYRFQSLTQWGECLRELMTEAIEQRISTNQAVGVKLSGGLDSSFITSLISQILLKKNKSFTAFSSVLDENDPNKANDESFYINLLGKHLPNMEQVFICPPKHIGPFHNLKRLFEEADGAFNPFHYLDTTFLEAAQSRNIRLLFNGYGGDHAISNTRRSYLYQLTKGMEFGEIFRILKLLKKGYGYSVLQLVRSDILAYTPFYIFLKKTLKKKSDDNTDYFSPEIEKKIVDFDRTYSLDLKTTLLDAMNNGNLGRDHHEVYYRDAHFGLRKTTPFLDKKLLEFYLDVPEKVLFDNGLRRGLIREAMRGLVPDEIVWRKYKKAYSPDFQDRTGALEIWRNKLLYAPEYESTRVYMNKKNIKAHLHKGDINATMSVLIFVFIQWLKDHNIE</sequence>
<keyword evidence="9" id="KW-1185">Reference proteome</keyword>
<evidence type="ECO:0000256" key="1">
    <source>
        <dbReference type="ARBA" id="ARBA00005187"/>
    </source>
</evidence>
<dbReference type="Proteomes" id="UP001597510">
    <property type="component" value="Unassembled WGS sequence"/>
</dbReference>
<dbReference type="InterPro" id="IPR017932">
    <property type="entry name" value="GATase_2_dom"/>
</dbReference>
<evidence type="ECO:0000256" key="5">
    <source>
        <dbReference type="ARBA" id="ARBA00022840"/>
    </source>
</evidence>
<accession>A0ABW5J1T9</accession>
<proteinExistence type="inferred from homology"/>
<dbReference type="PROSITE" id="PS51278">
    <property type="entry name" value="GATASE_TYPE_2"/>
    <property type="match status" value="1"/>
</dbReference>
<dbReference type="InterPro" id="IPR051786">
    <property type="entry name" value="ASN_synthetase/amidase"/>
</dbReference>
<evidence type="ECO:0000259" key="7">
    <source>
        <dbReference type="PROSITE" id="PS51278"/>
    </source>
</evidence>
<evidence type="ECO:0000256" key="6">
    <source>
        <dbReference type="ARBA" id="ARBA00048741"/>
    </source>
</evidence>
<dbReference type="SUPFAM" id="SSF56235">
    <property type="entry name" value="N-terminal nucleophile aminohydrolases (Ntn hydrolases)"/>
    <property type="match status" value="1"/>
</dbReference>
<reference evidence="9" key="1">
    <citation type="journal article" date="2019" name="Int. J. Syst. Evol. Microbiol.">
        <title>The Global Catalogue of Microorganisms (GCM) 10K type strain sequencing project: providing services to taxonomists for standard genome sequencing and annotation.</title>
        <authorList>
            <consortium name="The Broad Institute Genomics Platform"/>
            <consortium name="The Broad Institute Genome Sequencing Center for Infectious Disease"/>
            <person name="Wu L."/>
            <person name="Ma J."/>
        </authorList>
    </citation>
    <scope>NUCLEOTIDE SEQUENCE [LARGE SCALE GENOMIC DNA]</scope>
    <source>
        <strain evidence="9">KCTC 52344</strain>
    </source>
</reference>
<dbReference type="InterPro" id="IPR029055">
    <property type="entry name" value="Ntn_hydrolases_N"/>
</dbReference>
<dbReference type="EMBL" id="JBHULC010000003">
    <property type="protein sequence ID" value="MFD2519615.1"/>
    <property type="molecule type" value="Genomic_DNA"/>
</dbReference>
<dbReference type="CDD" id="cd01991">
    <property type="entry name" value="Asn_synthase_B_C"/>
    <property type="match status" value="1"/>
</dbReference>
<evidence type="ECO:0000313" key="9">
    <source>
        <dbReference type="Proteomes" id="UP001597510"/>
    </source>
</evidence>
<dbReference type="Gene3D" id="3.60.20.10">
    <property type="entry name" value="Glutamine Phosphoribosylpyrophosphate, subunit 1, domain 1"/>
    <property type="match status" value="1"/>
</dbReference>
<organism evidence="8 9">
    <name type="scientific">Emticicia soli</name>
    <dbReference type="NCBI Taxonomy" id="2027878"/>
    <lineage>
        <taxon>Bacteria</taxon>
        <taxon>Pseudomonadati</taxon>
        <taxon>Bacteroidota</taxon>
        <taxon>Cytophagia</taxon>
        <taxon>Cytophagales</taxon>
        <taxon>Leadbetterellaceae</taxon>
        <taxon>Emticicia</taxon>
    </lineage>
</organism>
<dbReference type="Pfam" id="PF13537">
    <property type="entry name" value="GATase_7"/>
    <property type="match status" value="1"/>
</dbReference>
<comment type="caution">
    <text evidence="8">The sequence shown here is derived from an EMBL/GenBank/DDBJ whole genome shotgun (WGS) entry which is preliminary data.</text>
</comment>
<dbReference type="EC" id="6.3.5.4" evidence="3"/>
<evidence type="ECO:0000256" key="2">
    <source>
        <dbReference type="ARBA" id="ARBA00005752"/>
    </source>
</evidence>
<dbReference type="InterPro" id="IPR014729">
    <property type="entry name" value="Rossmann-like_a/b/a_fold"/>
</dbReference>
<comment type="catalytic activity">
    <reaction evidence="6">
        <text>L-aspartate + L-glutamine + ATP + H2O = L-asparagine + L-glutamate + AMP + diphosphate + H(+)</text>
        <dbReference type="Rhea" id="RHEA:12228"/>
        <dbReference type="ChEBI" id="CHEBI:15377"/>
        <dbReference type="ChEBI" id="CHEBI:15378"/>
        <dbReference type="ChEBI" id="CHEBI:29985"/>
        <dbReference type="ChEBI" id="CHEBI:29991"/>
        <dbReference type="ChEBI" id="CHEBI:30616"/>
        <dbReference type="ChEBI" id="CHEBI:33019"/>
        <dbReference type="ChEBI" id="CHEBI:58048"/>
        <dbReference type="ChEBI" id="CHEBI:58359"/>
        <dbReference type="ChEBI" id="CHEBI:456215"/>
        <dbReference type="EC" id="6.3.5.4"/>
    </reaction>
</comment>
<dbReference type="PANTHER" id="PTHR43284:SF1">
    <property type="entry name" value="ASPARAGINE SYNTHETASE"/>
    <property type="match status" value="1"/>
</dbReference>
<keyword evidence="4" id="KW-0547">Nucleotide-binding</keyword>
<evidence type="ECO:0000313" key="8">
    <source>
        <dbReference type="EMBL" id="MFD2519615.1"/>
    </source>
</evidence>
<dbReference type="PIRSF" id="PIRSF001589">
    <property type="entry name" value="Asn_synthetase_glu-h"/>
    <property type="match status" value="1"/>
</dbReference>
<gene>
    <name evidence="8" type="ORF">ACFSR2_01885</name>
</gene>
<name>A0ABW5J1T9_9BACT</name>
<dbReference type="Pfam" id="PF00733">
    <property type="entry name" value="Asn_synthase"/>
    <property type="match status" value="1"/>
</dbReference>
<comment type="pathway">
    <text evidence="1">Amino-acid biosynthesis; L-asparagine biosynthesis; L-asparagine from L-aspartate (L-Gln route): step 1/1.</text>
</comment>
<dbReference type="Gene3D" id="3.40.50.620">
    <property type="entry name" value="HUPs"/>
    <property type="match status" value="1"/>
</dbReference>
<dbReference type="InterPro" id="IPR001962">
    <property type="entry name" value="Asn_synthase"/>
</dbReference>
<keyword evidence="5" id="KW-0067">ATP-binding</keyword>
<dbReference type="SUPFAM" id="SSF52402">
    <property type="entry name" value="Adenine nucleotide alpha hydrolases-like"/>
    <property type="match status" value="1"/>
</dbReference>